<evidence type="ECO:0000256" key="2">
    <source>
        <dbReference type="ARBA" id="ARBA00023015"/>
    </source>
</evidence>
<dbReference type="InterPro" id="IPR000847">
    <property type="entry name" value="LysR_HTH_N"/>
</dbReference>
<dbReference type="InterPro" id="IPR036390">
    <property type="entry name" value="WH_DNA-bd_sf"/>
</dbReference>
<feature type="domain" description="HTH lysR-type" evidence="5">
    <location>
        <begin position="3"/>
        <end position="60"/>
    </location>
</feature>
<protein>
    <submittedName>
        <fullName evidence="6">LysR family transcriptional regulator</fullName>
    </submittedName>
</protein>
<evidence type="ECO:0000256" key="3">
    <source>
        <dbReference type="ARBA" id="ARBA00023125"/>
    </source>
</evidence>
<dbReference type="SUPFAM" id="SSF46785">
    <property type="entry name" value="Winged helix' DNA-binding domain"/>
    <property type="match status" value="1"/>
</dbReference>
<dbReference type="Gene3D" id="3.40.190.10">
    <property type="entry name" value="Periplasmic binding protein-like II"/>
    <property type="match status" value="2"/>
</dbReference>
<dbReference type="Proteomes" id="UP001597063">
    <property type="component" value="Unassembled WGS sequence"/>
</dbReference>
<dbReference type="InterPro" id="IPR036388">
    <property type="entry name" value="WH-like_DNA-bd_sf"/>
</dbReference>
<proteinExistence type="inferred from homology"/>
<keyword evidence="3" id="KW-0238">DNA-binding</keyword>
<name>A0ABW2XG56_9ACTN</name>
<organism evidence="6 7">
    <name type="scientific">Actinomadura fibrosa</name>
    <dbReference type="NCBI Taxonomy" id="111802"/>
    <lineage>
        <taxon>Bacteria</taxon>
        <taxon>Bacillati</taxon>
        <taxon>Actinomycetota</taxon>
        <taxon>Actinomycetes</taxon>
        <taxon>Streptosporangiales</taxon>
        <taxon>Thermomonosporaceae</taxon>
        <taxon>Actinomadura</taxon>
    </lineage>
</organism>
<dbReference type="SUPFAM" id="SSF53850">
    <property type="entry name" value="Periplasmic binding protein-like II"/>
    <property type="match status" value="1"/>
</dbReference>
<dbReference type="PROSITE" id="PS50931">
    <property type="entry name" value="HTH_LYSR"/>
    <property type="match status" value="1"/>
</dbReference>
<dbReference type="PANTHER" id="PTHR30346">
    <property type="entry name" value="TRANSCRIPTIONAL DUAL REGULATOR HCAR-RELATED"/>
    <property type="match status" value="1"/>
</dbReference>
<dbReference type="PANTHER" id="PTHR30346:SF30">
    <property type="entry name" value="SMALL NEUTRAL PROTEASE REGULATORY PROTEIN"/>
    <property type="match status" value="1"/>
</dbReference>
<comment type="caution">
    <text evidence="6">The sequence shown here is derived from an EMBL/GenBank/DDBJ whole genome shotgun (WGS) entry which is preliminary data.</text>
</comment>
<gene>
    <name evidence="6" type="ORF">ACFQZM_07930</name>
</gene>
<dbReference type="Pfam" id="PF03466">
    <property type="entry name" value="LysR_substrate"/>
    <property type="match status" value="1"/>
</dbReference>
<evidence type="ECO:0000313" key="7">
    <source>
        <dbReference type="Proteomes" id="UP001597063"/>
    </source>
</evidence>
<dbReference type="RefSeq" id="WP_131763784.1">
    <property type="nucleotide sequence ID" value="NZ_CAACUY010000401.1"/>
</dbReference>
<comment type="similarity">
    <text evidence="1">Belongs to the LysR transcriptional regulatory family.</text>
</comment>
<accession>A0ABW2XG56</accession>
<dbReference type="PRINTS" id="PR00039">
    <property type="entry name" value="HTHLYSR"/>
</dbReference>
<evidence type="ECO:0000259" key="5">
    <source>
        <dbReference type="PROSITE" id="PS50931"/>
    </source>
</evidence>
<dbReference type="Gene3D" id="1.10.10.10">
    <property type="entry name" value="Winged helix-like DNA-binding domain superfamily/Winged helix DNA-binding domain"/>
    <property type="match status" value="1"/>
</dbReference>
<keyword evidence="4" id="KW-0804">Transcription</keyword>
<evidence type="ECO:0000313" key="6">
    <source>
        <dbReference type="EMBL" id="MFD0684418.1"/>
    </source>
</evidence>
<evidence type="ECO:0000256" key="4">
    <source>
        <dbReference type="ARBA" id="ARBA00023163"/>
    </source>
</evidence>
<dbReference type="CDD" id="cd08414">
    <property type="entry name" value="PBP2_LTTR_aromatics_like"/>
    <property type="match status" value="1"/>
</dbReference>
<dbReference type="EMBL" id="JBHTGP010000003">
    <property type="protein sequence ID" value="MFD0684418.1"/>
    <property type="molecule type" value="Genomic_DNA"/>
</dbReference>
<reference evidence="7" key="1">
    <citation type="journal article" date="2019" name="Int. J. Syst. Evol. Microbiol.">
        <title>The Global Catalogue of Microorganisms (GCM) 10K type strain sequencing project: providing services to taxonomists for standard genome sequencing and annotation.</title>
        <authorList>
            <consortium name="The Broad Institute Genomics Platform"/>
            <consortium name="The Broad Institute Genome Sequencing Center for Infectious Disease"/>
            <person name="Wu L."/>
            <person name="Ma J."/>
        </authorList>
    </citation>
    <scope>NUCLEOTIDE SEQUENCE [LARGE SCALE GENOMIC DNA]</scope>
    <source>
        <strain evidence="7">JCM 9371</strain>
    </source>
</reference>
<dbReference type="InterPro" id="IPR005119">
    <property type="entry name" value="LysR_subst-bd"/>
</dbReference>
<dbReference type="Pfam" id="PF00126">
    <property type="entry name" value="HTH_1"/>
    <property type="match status" value="1"/>
</dbReference>
<keyword evidence="7" id="KW-1185">Reference proteome</keyword>
<keyword evidence="2" id="KW-0805">Transcription regulation</keyword>
<sequence>MQLELRHLRTLCAIADAGSLSRAAAAVGVSQPALTAQLQRIETVLGGQVFQRDRRGVSPTPFGLFVLSRARSALVTVDELTAGAAADGNPARLRIGGNANAVLTRLLHKLFEIPGTRVTVHTEYSPRLLLDLLASRRLDVAVLVDYPGHELPAVPAVGTHHIATEPVFVALPAAHRLAAADEVRLADLAAEDWLVTPPDGAGWPEVFYSACQDAGFAPRVLHMMSEQDMIRTLVGDGRAIAPCQATLRAGPGIAVRPLAGSPLRMRHLLGWRHGGALGDRAAVLAGLAVEAYREAAADSPAYTAWLARTDTALTDTAWTNTAWTDTAWTR</sequence>
<evidence type="ECO:0000256" key="1">
    <source>
        <dbReference type="ARBA" id="ARBA00009437"/>
    </source>
</evidence>